<dbReference type="NCBIfam" id="TIGR03188">
    <property type="entry name" value="histidine_hisI"/>
    <property type="match status" value="1"/>
</dbReference>
<evidence type="ECO:0000256" key="16">
    <source>
        <dbReference type="ARBA" id="ARBA00022960"/>
    </source>
</evidence>
<evidence type="ECO:0000313" key="32">
    <source>
        <dbReference type="Proteomes" id="UP000823405"/>
    </source>
</evidence>
<sequence>MRASILVLGPLVARLGEARVSLPGGCTIGARPVEQHIKGLQLMGAQVELERGYINARIKQGTRLKGNRIIFDMITVTGTENLLMAATLAEGETVLENAAREPEVADLAHLLVAMGAKIDGIGTDQLTIQGVDRLHGARHQVIPDRIEAGTFLCAVAAAGGDIMLRNIEPMLLDVVLSKLCEAGVRIESGSNWIRATMNQRPSAVSFRTSEYPAFPTDMQAQFMALNCIAVGAAQIIETIFENRFMHVQELNRLGANIMADGNTAFVTGVEHLSGARVMATDLRASASLAIAGLVAEGETLIERIYHLDRGYDQMEQKLSALGARPAEMARHWVKQGARRLHLVDLNGVGAGKPKNEAAIRAIIDEVGEEIPIQLGGGIRDLGTIERYLDNGLSYVIIGTAAVKNPGFLREACSAFNGHIIAGLDAKAGKVVTDGWSKLSGHEATDLARKFEEYGCEALIYTDIGRDGRLPGINLEATVQIAQKVKIPVIASGGLVSLADIEALCAVADQGIDGRLAVLVDTRKTSTPQRSYIARLFHQGDDAILKKIGEEATEVVMAAKDVRHGDAPAKLIGEVADLWFHCLVMLAHFELSPAAVLAELERREGISGLDEKALRKALARAENDA</sequence>
<feature type="domain" description="Enolpyruvate transferase" evidence="30">
    <location>
        <begin position="1"/>
        <end position="318"/>
    </location>
</feature>
<dbReference type="Proteomes" id="UP000823405">
    <property type="component" value="Unassembled WGS sequence"/>
</dbReference>
<evidence type="ECO:0000256" key="10">
    <source>
        <dbReference type="ARBA" id="ARBA00022605"/>
    </source>
</evidence>
<evidence type="ECO:0000256" key="26">
    <source>
        <dbReference type="ARBA" id="ARBA00042842"/>
    </source>
</evidence>
<dbReference type="InterPro" id="IPR005750">
    <property type="entry name" value="UDP_GlcNAc_COvinyl_MurA"/>
</dbReference>
<dbReference type="HAMAP" id="MF_01020">
    <property type="entry name" value="HisE"/>
    <property type="match status" value="1"/>
</dbReference>
<evidence type="ECO:0000256" key="14">
    <source>
        <dbReference type="ARBA" id="ARBA00022801"/>
    </source>
</evidence>
<keyword evidence="15" id="KW-0067">ATP-binding</keyword>
<evidence type="ECO:0000256" key="9">
    <source>
        <dbReference type="ARBA" id="ARBA00022490"/>
    </source>
</evidence>
<comment type="catalytic activity">
    <reaction evidence="2">
        <text>1-(5-phospho-beta-D-ribosyl)-ATP + H2O = 1-(5-phospho-beta-D-ribosyl)-5'-AMP + diphosphate + H(+)</text>
        <dbReference type="Rhea" id="RHEA:22828"/>
        <dbReference type="ChEBI" id="CHEBI:15377"/>
        <dbReference type="ChEBI" id="CHEBI:15378"/>
        <dbReference type="ChEBI" id="CHEBI:33019"/>
        <dbReference type="ChEBI" id="CHEBI:59457"/>
        <dbReference type="ChEBI" id="CHEBI:73183"/>
        <dbReference type="EC" id="3.6.1.31"/>
    </reaction>
</comment>
<evidence type="ECO:0000256" key="24">
    <source>
        <dbReference type="ARBA" id="ARBA00039754"/>
    </source>
</evidence>
<keyword evidence="11" id="KW-0132">Cell division</keyword>
<keyword evidence="32" id="KW-1185">Reference proteome</keyword>
<comment type="catalytic activity">
    <reaction evidence="27">
        <text>phosphoenolpyruvate + UDP-N-acetyl-alpha-D-glucosamine = UDP-N-acetyl-3-O-(1-carboxyvinyl)-alpha-D-glucosamine + phosphate</text>
        <dbReference type="Rhea" id="RHEA:18681"/>
        <dbReference type="ChEBI" id="CHEBI:43474"/>
        <dbReference type="ChEBI" id="CHEBI:57705"/>
        <dbReference type="ChEBI" id="CHEBI:58702"/>
        <dbReference type="ChEBI" id="CHEBI:68483"/>
        <dbReference type="EC" id="2.5.1.7"/>
    </reaction>
</comment>
<evidence type="ECO:0000256" key="7">
    <source>
        <dbReference type="ARBA" id="ARBA00012414"/>
    </source>
</evidence>
<evidence type="ECO:0000256" key="13">
    <source>
        <dbReference type="ARBA" id="ARBA00022741"/>
    </source>
</evidence>
<dbReference type="GO" id="GO:0000105">
    <property type="term" value="P:L-histidine biosynthetic process"/>
    <property type="evidence" value="ECO:0007669"/>
    <property type="project" value="UniProtKB-KW"/>
</dbReference>
<gene>
    <name evidence="31" type="ORF">BGZ97_005721</name>
</gene>
<dbReference type="AlphaFoldDB" id="A0A9P6USF4"/>
<feature type="chain" id="PRO_5040239112" description="UDP-N-acetylglucosamine 1-carboxyvinyltransferase" evidence="29">
    <location>
        <begin position="19"/>
        <end position="624"/>
    </location>
</feature>
<keyword evidence="17" id="KW-0573">Peptidoglycan synthesis</keyword>
<evidence type="ECO:0000256" key="5">
    <source>
        <dbReference type="ARBA" id="ARBA00005133"/>
    </source>
</evidence>
<dbReference type="Gene3D" id="3.20.20.70">
    <property type="entry name" value="Aldolase class I"/>
    <property type="match status" value="1"/>
</dbReference>
<comment type="similarity">
    <text evidence="28">Belongs to the HisA/HisF family.</text>
</comment>
<evidence type="ECO:0000256" key="8">
    <source>
        <dbReference type="ARBA" id="ARBA00012550"/>
    </source>
</evidence>
<dbReference type="OrthoDB" id="1718875at2759"/>
<dbReference type="Gene3D" id="3.65.10.10">
    <property type="entry name" value="Enolpyruvate transferase domain"/>
    <property type="match status" value="2"/>
</dbReference>
<dbReference type="Pfam" id="PF00275">
    <property type="entry name" value="EPSP_synthase"/>
    <property type="match status" value="1"/>
</dbReference>
<protein>
    <recommendedName>
        <fullName evidence="24">UDP-N-acetylglucosamine 1-carboxyvinyltransferase</fullName>
        <ecNumber evidence="23">2.5.1.7</ecNumber>
        <ecNumber evidence="7">3.6.1.31</ecNumber>
        <ecNumber evidence="8">5.3.1.16</ecNumber>
    </recommendedName>
    <alternativeName>
        <fullName evidence="25">Enoylpyruvate transferase</fullName>
    </alternativeName>
    <alternativeName>
        <fullName evidence="26">UDP-N-acetylglucosamine enolpyruvyl transferase</fullName>
    </alternativeName>
</protein>
<evidence type="ECO:0000259" key="30">
    <source>
        <dbReference type="Pfam" id="PF00275"/>
    </source>
</evidence>
<dbReference type="NCBIfam" id="NF001611">
    <property type="entry name" value="PRK00400.1-3"/>
    <property type="match status" value="1"/>
</dbReference>
<evidence type="ECO:0000256" key="18">
    <source>
        <dbReference type="ARBA" id="ARBA00023102"/>
    </source>
</evidence>
<organism evidence="31 32">
    <name type="scientific">Linnemannia gamsii</name>
    <dbReference type="NCBI Taxonomy" id="64522"/>
    <lineage>
        <taxon>Eukaryota</taxon>
        <taxon>Fungi</taxon>
        <taxon>Fungi incertae sedis</taxon>
        <taxon>Mucoromycota</taxon>
        <taxon>Mortierellomycotina</taxon>
        <taxon>Mortierellomycetes</taxon>
        <taxon>Mortierellales</taxon>
        <taxon>Mortierellaceae</taxon>
        <taxon>Linnemannia</taxon>
    </lineage>
</organism>
<dbReference type="InterPro" id="IPR036968">
    <property type="entry name" value="Enolpyruvate_Tfrase_sf"/>
</dbReference>
<dbReference type="InterPro" id="IPR001986">
    <property type="entry name" value="Enolpyruvate_Tfrase_dom"/>
</dbReference>
<dbReference type="PANTHER" id="PTHR43783:SF1">
    <property type="entry name" value="UDP-N-ACETYLGLUCOSAMINE 1-CARBOXYVINYLTRANSFERASE"/>
    <property type="match status" value="1"/>
</dbReference>
<accession>A0A9P6USF4</accession>
<evidence type="ECO:0000256" key="15">
    <source>
        <dbReference type="ARBA" id="ARBA00022840"/>
    </source>
</evidence>
<dbReference type="HAMAP" id="MF_01014">
    <property type="entry name" value="HisA"/>
    <property type="match status" value="1"/>
</dbReference>
<dbReference type="GO" id="GO:0071555">
    <property type="term" value="P:cell wall organization"/>
    <property type="evidence" value="ECO:0007669"/>
    <property type="project" value="UniProtKB-KW"/>
</dbReference>
<evidence type="ECO:0000256" key="2">
    <source>
        <dbReference type="ARBA" id="ARBA00001460"/>
    </source>
</evidence>
<comment type="similarity">
    <text evidence="22">Belongs to the EPSP synthase family. MurA subfamily.</text>
</comment>
<dbReference type="InterPro" id="IPR011060">
    <property type="entry name" value="RibuloseP-bd_barrel"/>
</dbReference>
<dbReference type="InterPro" id="IPR006062">
    <property type="entry name" value="His_biosynth"/>
</dbReference>
<keyword evidence="16" id="KW-0133">Cell shape</keyword>
<keyword evidence="18 28" id="KW-0368">Histidine biosynthesis</keyword>
<dbReference type="GO" id="GO:0008360">
    <property type="term" value="P:regulation of cell shape"/>
    <property type="evidence" value="ECO:0007669"/>
    <property type="project" value="UniProtKB-KW"/>
</dbReference>
<evidence type="ECO:0000256" key="23">
    <source>
        <dbReference type="ARBA" id="ARBA00039108"/>
    </source>
</evidence>
<evidence type="ECO:0000256" key="11">
    <source>
        <dbReference type="ARBA" id="ARBA00022618"/>
    </source>
</evidence>
<evidence type="ECO:0000256" key="17">
    <source>
        <dbReference type="ARBA" id="ARBA00022984"/>
    </source>
</evidence>
<comment type="pathway">
    <text evidence="5">Amino-acid biosynthesis; L-histidine biosynthesis; L-histidine from 5-phospho-alpha-D-ribose 1-diphosphate: step 4/9.</text>
</comment>
<dbReference type="CDD" id="cd11534">
    <property type="entry name" value="NTP-PPase_HisIE_like"/>
    <property type="match status" value="1"/>
</dbReference>
<dbReference type="GO" id="GO:0005524">
    <property type="term" value="F:ATP binding"/>
    <property type="evidence" value="ECO:0007669"/>
    <property type="project" value="UniProtKB-KW"/>
</dbReference>
<comment type="pathway">
    <text evidence="6">Amino-acid biosynthesis; L-histidine biosynthesis; L-histidine from 5-phospho-alpha-D-ribose 1-diphosphate: step 2/9.</text>
</comment>
<dbReference type="GO" id="GO:0003949">
    <property type="term" value="F:1-(5-phosphoribosyl)-5-[(5-phosphoribosylamino)methylideneamino]imidazole-4-carboxamide isomerase activity"/>
    <property type="evidence" value="ECO:0007669"/>
    <property type="project" value="UniProtKB-EC"/>
</dbReference>
<keyword evidence="13" id="KW-0547">Nucleotide-binding</keyword>
<name>A0A9P6USF4_9FUNG</name>
<dbReference type="InterPro" id="IPR008179">
    <property type="entry name" value="HisE"/>
</dbReference>
<evidence type="ECO:0000313" key="31">
    <source>
        <dbReference type="EMBL" id="KAG0317221.1"/>
    </source>
</evidence>
<dbReference type="GO" id="GO:0004636">
    <property type="term" value="F:phosphoribosyl-ATP diphosphatase activity"/>
    <property type="evidence" value="ECO:0007669"/>
    <property type="project" value="UniProtKB-EC"/>
</dbReference>
<dbReference type="SUPFAM" id="SSF51366">
    <property type="entry name" value="Ribulose-phoshate binding barrel"/>
    <property type="match status" value="1"/>
</dbReference>
<dbReference type="InterPro" id="IPR050068">
    <property type="entry name" value="MurA_subfamily"/>
</dbReference>
<dbReference type="NCBIfam" id="TIGR01072">
    <property type="entry name" value="murA"/>
    <property type="match status" value="1"/>
</dbReference>
<reference evidence="31" key="1">
    <citation type="journal article" date="2020" name="Fungal Divers.">
        <title>Resolving the Mortierellaceae phylogeny through synthesis of multi-gene phylogenetics and phylogenomics.</title>
        <authorList>
            <person name="Vandepol N."/>
            <person name="Liber J."/>
            <person name="Desiro A."/>
            <person name="Na H."/>
            <person name="Kennedy M."/>
            <person name="Barry K."/>
            <person name="Grigoriev I.V."/>
            <person name="Miller A.N."/>
            <person name="O'Donnell K."/>
            <person name="Stajich J.E."/>
            <person name="Bonito G."/>
        </authorList>
    </citation>
    <scope>NUCLEOTIDE SEQUENCE</scope>
    <source>
        <strain evidence="31">NVP60</strain>
    </source>
</reference>
<keyword evidence="14" id="KW-0378">Hydrolase</keyword>
<evidence type="ECO:0000256" key="1">
    <source>
        <dbReference type="ARBA" id="ARBA00000901"/>
    </source>
</evidence>
<dbReference type="Gene3D" id="1.10.287.1080">
    <property type="entry name" value="MazG-like"/>
    <property type="match status" value="1"/>
</dbReference>
<dbReference type="InterPro" id="IPR013792">
    <property type="entry name" value="RNA3'P_cycl/enolpyr_Trfase_a/b"/>
</dbReference>
<dbReference type="EC" id="5.3.1.16" evidence="8"/>
<dbReference type="PANTHER" id="PTHR43783">
    <property type="entry name" value="UDP-N-ACETYLGLUCOSAMINE 1-CARBOXYVINYLTRANSFERASE"/>
    <property type="match status" value="1"/>
</dbReference>
<evidence type="ECO:0000256" key="6">
    <source>
        <dbReference type="ARBA" id="ARBA00005204"/>
    </source>
</evidence>
<comment type="catalytic activity">
    <reaction evidence="1">
        <text>1-(5-phospho-beta-D-ribosyl)-5-[(5-phospho-beta-D-ribosylamino)methylideneamino]imidazole-4-carboxamide = 5-[(5-phospho-1-deoxy-D-ribulos-1-ylimino)methylamino]-1-(5-phospho-beta-D-ribosyl)imidazole-4-carboxamide</text>
        <dbReference type="Rhea" id="RHEA:15469"/>
        <dbReference type="ChEBI" id="CHEBI:58435"/>
        <dbReference type="ChEBI" id="CHEBI:58525"/>
        <dbReference type="EC" id="5.3.1.16"/>
    </reaction>
</comment>
<evidence type="ECO:0000256" key="3">
    <source>
        <dbReference type="ARBA" id="ARBA00004496"/>
    </source>
</evidence>
<dbReference type="SUPFAM" id="SSF101386">
    <property type="entry name" value="all-alpha NTP pyrophosphatases"/>
    <property type="match status" value="1"/>
</dbReference>
<dbReference type="GO" id="GO:0019277">
    <property type="term" value="P:UDP-N-acetylgalactosamine biosynthetic process"/>
    <property type="evidence" value="ECO:0007669"/>
    <property type="project" value="InterPro"/>
</dbReference>
<evidence type="ECO:0000256" key="4">
    <source>
        <dbReference type="ARBA" id="ARBA00004752"/>
    </source>
</evidence>
<evidence type="ECO:0000256" key="29">
    <source>
        <dbReference type="SAM" id="SignalP"/>
    </source>
</evidence>
<dbReference type="EC" id="2.5.1.7" evidence="23"/>
<dbReference type="SUPFAM" id="SSF55205">
    <property type="entry name" value="EPT/RTPC-like"/>
    <property type="match status" value="1"/>
</dbReference>
<keyword evidence="20" id="KW-0131">Cell cycle</keyword>
<dbReference type="InterPro" id="IPR021130">
    <property type="entry name" value="PRib-ATP_PPHydrolase-like"/>
</dbReference>
<evidence type="ECO:0000256" key="22">
    <source>
        <dbReference type="ARBA" id="ARBA00038367"/>
    </source>
</evidence>
<comment type="subcellular location">
    <subcellularLocation>
        <location evidence="3">Cytoplasm</location>
    </subcellularLocation>
</comment>
<dbReference type="NCBIfam" id="NF006873">
    <property type="entry name" value="PRK09369.1"/>
    <property type="match status" value="1"/>
</dbReference>
<dbReference type="GO" id="GO:0005737">
    <property type="term" value="C:cytoplasm"/>
    <property type="evidence" value="ECO:0007669"/>
    <property type="project" value="UniProtKB-SubCell"/>
</dbReference>
<comment type="caution">
    <text evidence="31">The sequence shown here is derived from an EMBL/GenBank/DDBJ whole genome shotgun (WGS) entry which is preliminary data.</text>
</comment>
<keyword evidence="19" id="KW-0413">Isomerase</keyword>
<keyword evidence="29" id="KW-0732">Signal</keyword>
<comment type="pathway">
    <text evidence="4">Cell wall biogenesis; peptidoglycan biosynthesis.</text>
</comment>
<evidence type="ECO:0000256" key="12">
    <source>
        <dbReference type="ARBA" id="ARBA00022679"/>
    </source>
</evidence>
<evidence type="ECO:0000256" key="27">
    <source>
        <dbReference type="ARBA" id="ARBA00047527"/>
    </source>
</evidence>
<proteinExistence type="inferred from homology"/>
<keyword evidence="21" id="KW-0961">Cell wall biogenesis/degradation</keyword>
<dbReference type="CDD" id="cd04732">
    <property type="entry name" value="HisA"/>
    <property type="match status" value="1"/>
</dbReference>
<evidence type="ECO:0000256" key="25">
    <source>
        <dbReference type="ARBA" id="ARBA00042443"/>
    </source>
</evidence>
<dbReference type="InterPro" id="IPR023016">
    <property type="entry name" value="HisA/PriA"/>
</dbReference>
<dbReference type="CDD" id="cd01555">
    <property type="entry name" value="UdpNAET"/>
    <property type="match status" value="1"/>
</dbReference>
<dbReference type="GO" id="GO:0008760">
    <property type="term" value="F:UDP-N-acetylglucosamine 1-carboxyvinyltransferase activity"/>
    <property type="evidence" value="ECO:0007669"/>
    <property type="project" value="UniProtKB-EC"/>
</dbReference>
<dbReference type="Pfam" id="PF01503">
    <property type="entry name" value="PRA-PH"/>
    <property type="match status" value="1"/>
</dbReference>
<evidence type="ECO:0000256" key="28">
    <source>
        <dbReference type="RuleBase" id="RU003657"/>
    </source>
</evidence>
<keyword evidence="10 28" id="KW-0028">Amino-acid biosynthesis</keyword>
<keyword evidence="12" id="KW-0808">Transferase</keyword>
<evidence type="ECO:0000256" key="21">
    <source>
        <dbReference type="ARBA" id="ARBA00023316"/>
    </source>
</evidence>
<dbReference type="Pfam" id="PF00977">
    <property type="entry name" value="His_biosynth"/>
    <property type="match status" value="1"/>
</dbReference>
<dbReference type="EC" id="3.6.1.31" evidence="7"/>
<feature type="signal peptide" evidence="29">
    <location>
        <begin position="1"/>
        <end position="18"/>
    </location>
</feature>
<dbReference type="GO" id="GO:0051301">
    <property type="term" value="P:cell division"/>
    <property type="evidence" value="ECO:0007669"/>
    <property type="project" value="UniProtKB-KW"/>
</dbReference>
<dbReference type="EMBL" id="JAAAIN010000256">
    <property type="protein sequence ID" value="KAG0317221.1"/>
    <property type="molecule type" value="Genomic_DNA"/>
</dbReference>
<keyword evidence="9" id="KW-0963">Cytoplasm</keyword>
<evidence type="ECO:0000256" key="19">
    <source>
        <dbReference type="ARBA" id="ARBA00023235"/>
    </source>
</evidence>
<dbReference type="InterPro" id="IPR013785">
    <property type="entry name" value="Aldolase_TIM"/>
</dbReference>
<evidence type="ECO:0000256" key="20">
    <source>
        <dbReference type="ARBA" id="ARBA00023306"/>
    </source>
</evidence>